<comment type="similarity">
    <text evidence="1">Belongs to the type II cytokine receptor family.</text>
</comment>
<proteinExistence type="inferred from homology"/>
<dbReference type="SUPFAM" id="SSF49265">
    <property type="entry name" value="Fibronectin type III"/>
    <property type="match status" value="2"/>
</dbReference>
<dbReference type="InterPro" id="IPR015373">
    <property type="entry name" value="Interferon/interleukin_rcp_dom"/>
</dbReference>
<dbReference type="Pfam" id="PF01108">
    <property type="entry name" value="Tissue_fac"/>
    <property type="match status" value="1"/>
</dbReference>
<dbReference type="InterPro" id="IPR013783">
    <property type="entry name" value="Ig-like_fold"/>
</dbReference>
<gene>
    <name evidence="9" type="primary">IL22RA2</name>
</gene>
<dbReference type="InterPro" id="IPR050650">
    <property type="entry name" value="Type-II_Cytokine-TF_Rcpt"/>
</dbReference>
<keyword evidence="2 5" id="KW-0732">Signal</keyword>
<keyword evidence="4 9" id="KW-0675">Receptor</keyword>
<evidence type="ECO:0000313" key="8">
    <source>
        <dbReference type="Proteomes" id="UP000515140"/>
    </source>
</evidence>
<feature type="domain" description="Interferon/interleukin receptor" evidence="7">
    <location>
        <begin position="126"/>
        <end position="187"/>
    </location>
</feature>
<dbReference type="Gene3D" id="2.60.40.10">
    <property type="entry name" value="Immunoglobulins"/>
    <property type="match status" value="2"/>
</dbReference>
<sequence>MMLKHCFISFLINFFWIYGGGSLPVQESLGPLSIEFQSFNLQSILHWHPGSASTPNNTVYFVQYKIYGQKKWTNKEECWGIYELSCDLTNETSDVQEPYYGRVKAASAGIHGDWSITKRFIPWWETKIGPVSISVIQNNKSIQLTLHAPDSPYKGKKGRNISIQDYYELVYRVFITNNSLDMIQKTALSGMPRVHKLMEYGIPEHCSDLKMVVTQNPGRNDHTKFKIAICLSL</sequence>
<evidence type="ECO:0000259" key="7">
    <source>
        <dbReference type="Pfam" id="PF09294"/>
    </source>
</evidence>
<dbReference type="GeneID" id="110208927"/>
<name>A0A6P5KDI6_PHACI</name>
<dbReference type="PANTHER" id="PTHR20859">
    <property type="entry name" value="INTERFERON/INTERLEUKIN RECEPTOR"/>
    <property type="match status" value="1"/>
</dbReference>
<feature type="chain" id="PRO_5027981168" evidence="5">
    <location>
        <begin position="23"/>
        <end position="233"/>
    </location>
</feature>
<evidence type="ECO:0000256" key="3">
    <source>
        <dbReference type="ARBA" id="ARBA00023157"/>
    </source>
</evidence>
<dbReference type="Proteomes" id="UP000515140">
    <property type="component" value="Unplaced"/>
</dbReference>
<dbReference type="InterPro" id="IPR036116">
    <property type="entry name" value="FN3_sf"/>
</dbReference>
<dbReference type="FunCoup" id="A0A6P5KDI6">
    <property type="interactions" value="279"/>
</dbReference>
<reference evidence="9" key="1">
    <citation type="submission" date="2025-08" db="UniProtKB">
        <authorList>
            <consortium name="RefSeq"/>
        </authorList>
    </citation>
    <scope>IDENTIFICATION</scope>
    <source>
        <tissue evidence="9">Spleen</tissue>
    </source>
</reference>
<evidence type="ECO:0000313" key="9">
    <source>
        <dbReference type="RefSeq" id="XP_020842817.1"/>
    </source>
</evidence>
<dbReference type="InterPro" id="IPR003961">
    <property type="entry name" value="FN3_dom"/>
</dbReference>
<feature type="domain" description="Fibronectin type-III" evidence="6">
    <location>
        <begin position="21"/>
        <end position="114"/>
    </location>
</feature>
<accession>A0A6P5KDI6</accession>
<dbReference type="Pfam" id="PF09294">
    <property type="entry name" value="Interfer-bind"/>
    <property type="match status" value="1"/>
</dbReference>
<keyword evidence="8" id="KW-1185">Reference proteome</keyword>
<evidence type="ECO:0000256" key="2">
    <source>
        <dbReference type="ARBA" id="ARBA00022729"/>
    </source>
</evidence>
<organism evidence="8 9">
    <name type="scientific">Phascolarctos cinereus</name>
    <name type="common">Koala</name>
    <dbReference type="NCBI Taxonomy" id="38626"/>
    <lineage>
        <taxon>Eukaryota</taxon>
        <taxon>Metazoa</taxon>
        <taxon>Chordata</taxon>
        <taxon>Craniata</taxon>
        <taxon>Vertebrata</taxon>
        <taxon>Euteleostomi</taxon>
        <taxon>Mammalia</taxon>
        <taxon>Metatheria</taxon>
        <taxon>Diprotodontia</taxon>
        <taxon>Phascolarctidae</taxon>
        <taxon>Phascolarctos</taxon>
    </lineage>
</organism>
<dbReference type="GO" id="GO:0004896">
    <property type="term" value="F:cytokine receptor activity"/>
    <property type="evidence" value="ECO:0007669"/>
    <property type="project" value="TreeGrafter"/>
</dbReference>
<dbReference type="InParanoid" id="A0A6P5KDI6"/>
<dbReference type="FunFam" id="2.60.40.10:FF:000348">
    <property type="entry name" value="Interleukin 20 receptor subunit alpha"/>
    <property type="match status" value="1"/>
</dbReference>
<protein>
    <submittedName>
        <fullName evidence="9">Interleukin-22 receptor subunit alpha-2 isoform X1</fullName>
    </submittedName>
</protein>
<dbReference type="PANTHER" id="PTHR20859:SF51">
    <property type="entry name" value="INTERLEUKIN-22 RECEPTOR SUBUNIT ALPHA-2"/>
    <property type="match status" value="1"/>
</dbReference>
<evidence type="ECO:0000256" key="5">
    <source>
        <dbReference type="SAM" id="SignalP"/>
    </source>
</evidence>
<feature type="signal peptide" evidence="5">
    <location>
        <begin position="1"/>
        <end position="22"/>
    </location>
</feature>
<evidence type="ECO:0000259" key="6">
    <source>
        <dbReference type="Pfam" id="PF01108"/>
    </source>
</evidence>
<dbReference type="CTD" id="116379"/>
<evidence type="ECO:0000256" key="1">
    <source>
        <dbReference type="ARBA" id="ARBA00005399"/>
    </source>
</evidence>
<evidence type="ECO:0000256" key="4">
    <source>
        <dbReference type="ARBA" id="ARBA00023170"/>
    </source>
</evidence>
<keyword evidence="3" id="KW-1015">Disulfide bond</keyword>
<dbReference type="RefSeq" id="XP_020842817.1">
    <property type="nucleotide sequence ID" value="XM_020987158.1"/>
</dbReference>
<dbReference type="GO" id="GO:0005886">
    <property type="term" value="C:plasma membrane"/>
    <property type="evidence" value="ECO:0007669"/>
    <property type="project" value="TreeGrafter"/>
</dbReference>
<dbReference type="AlphaFoldDB" id="A0A6P5KDI6"/>
<dbReference type="KEGG" id="pcw:110208927"/>